<organism evidence="9 10">
    <name type="scientific">Paraphaeosphaeria sporulosa</name>
    <dbReference type="NCBI Taxonomy" id="1460663"/>
    <lineage>
        <taxon>Eukaryota</taxon>
        <taxon>Fungi</taxon>
        <taxon>Dikarya</taxon>
        <taxon>Ascomycota</taxon>
        <taxon>Pezizomycotina</taxon>
        <taxon>Dothideomycetes</taxon>
        <taxon>Pleosporomycetidae</taxon>
        <taxon>Pleosporales</taxon>
        <taxon>Massarineae</taxon>
        <taxon>Didymosphaeriaceae</taxon>
        <taxon>Paraphaeosphaeria</taxon>
    </lineage>
</organism>
<keyword evidence="4 7" id="KW-0472">Membrane</keyword>
<feature type="transmembrane region" description="Helical" evidence="7">
    <location>
        <begin position="168"/>
        <end position="193"/>
    </location>
</feature>
<feature type="transmembrane region" description="Helical" evidence="7">
    <location>
        <begin position="122"/>
        <end position="148"/>
    </location>
</feature>
<reference evidence="9 10" key="1">
    <citation type="submission" date="2016-05" db="EMBL/GenBank/DDBJ databases">
        <title>Comparative analysis of secretome profiles of manganese(II)-oxidizing ascomycete fungi.</title>
        <authorList>
            <consortium name="DOE Joint Genome Institute"/>
            <person name="Zeiner C.A."/>
            <person name="Purvine S.O."/>
            <person name="Zink E.M."/>
            <person name="Wu S."/>
            <person name="Pasa-Tolic L."/>
            <person name="Chaput D.L."/>
            <person name="Haridas S."/>
            <person name="Grigoriev I.V."/>
            <person name="Santelli C.M."/>
            <person name="Hansel C.M."/>
        </authorList>
    </citation>
    <scope>NUCLEOTIDE SEQUENCE [LARGE SCALE GENOMIC DNA]</scope>
    <source>
        <strain evidence="9 10">AP3s5-JAC2a</strain>
    </source>
</reference>
<evidence type="ECO:0000256" key="5">
    <source>
        <dbReference type="ARBA" id="ARBA00038359"/>
    </source>
</evidence>
<evidence type="ECO:0000256" key="6">
    <source>
        <dbReference type="SAM" id="MobiDB-lite"/>
    </source>
</evidence>
<dbReference type="GO" id="GO:0016020">
    <property type="term" value="C:membrane"/>
    <property type="evidence" value="ECO:0007669"/>
    <property type="project" value="UniProtKB-SubCell"/>
</dbReference>
<dbReference type="InterPro" id="IPR049326">
    <property type="entry name" value="Rhodopsin_dom_fungi"/>
</dbReference>
<feature type="transmembrane region" description="Helical" evidence="7">
    <location>
        <begin position="89"/>
        <end position="110"/>
    </location>
</feature>
<dbReference type="AlphaFoldDB" id="A0A177C525"/>
<keyword evidence="10" id="KW-1185">Reference proteome</keyword>
<dbReference type="PANTHER" id="PTHR33048:SF47">
    <property type="entry name" value="INTEGRAL MEMBRANE PROTEIN-RELATED"/>
    <property type="match status" value="1"/>
</dbReference>
<evidence type="ECO:0000259" key="8">
    <source>
        <dbReference type="Pfam" id="PF20684"/>
    </source>
</evidence>
<feature type="transmembrane region" description="Helical" evidence="7">
    <location>
        <begin position="12"/>
        <end position="34"/>
    </location>
</feature>
<evidence type="ECO:0000256" key="3">
    <source>
        <dbReference type="ARBA" id="ARBA00022989"/>
    </source>
</evidence>
<name>A0A177C525_9PLEO</name>
<dbReference type="InterPro" id="IPR052337">
    <property type="entry name" value="SAT4-like"/>
</dbReference>
<gene>
    <name evidence="9" type="ORF">CC84DRAFT_1208138</name>
</gene>
<evidence type="ECO:0000256" key="4">
    <source>
        <dbReference type="ARBA" id="ARBA00023136"/>
    </source>
</evidence>
<keyword evidence="2 7" id="KW-0812">Transmembrane</keyword>
<evidence type="ECO:0000256" key="7">
    <source>
        <dbReference type="SAM" id="Phobius"/>
    </source>
</evidence>
<comment type="similarity">
    <text evidence="5">Belongs to the SAT4 family.</text>
</comment>
<dbReference type="Proteomes" id="UP000077069">
    <property type="component" value="Unassembled WGS sequence"/>
</dbReference>
<dbReference type="GeneID" id="28765631"/>
<dbReference type="Pfam" id="PF20684">
    <property type="entry name" value="Fung_rhodopsin"/>
    <property type="match status" value="1"/>
</dbReference>
<dbReference type="PANTHER" id="PTHR33048">
    <property type="entry name" value="PTH11-LIKE INTEGRAL MEMBRANE PROTEIN (AFU_ORTHOLOGUE AFUA_5G11245)"/>
    <property type="match status" value="1"/>
</dbReference>
<dbReference type="OrthoDB" id="444631at2759"/>
<sequence>MATLNNNPRGNQAVGVSSAFTALATLTVLLRLYTRFSLVKCAGLEDYFITLAMLCSIGLTVCIGVQAANGMGQHIKTLGDNEMRQSLKAFWASLIVYYLSLGLTKTSILLQYRRVFATTSRTFHIAFWAVMAVVVCYTIWTEMVSIFACVPVRAFWTKETGAKCINQFATWFTNAAINILTDFALIILPIPVIRNLNLARRQKQALIGIFAVGGLVCIVSIMRLHSLVRISNSADPTYDNPSPATWSSVETNIGIICSCLPCLRPLIVRLVPGVFSSKQYMQSASRTNAFSRSTRRRSAFPVDTAIPLESKISHRSSNEEGHGADEEEKDTRIRVQTEVHISFDDDNDLNDKESTVKRADSCESLIIQDPAKAV</sequence>
<dbReference type="RefSeq" id="XP_018032357.1">
    <property type="nucleotide sequence ID" value="XM_018182145.1"/>
</dbReference>
<evidence type="ECO:0000256" key="1">
    <source>
        <dbReference type="ARBA" id="ARBA00004141"/>
    </source>
</evidence>
<feature type="transmembrane region" description="Helical" evidence="7">
    <location>
        <begin position="46"/>
        <end position="69"/>
    </location>
</feature>
<feature type="transmembrane region" description="Helical" evidence="7">
    <location>
        <begin position="205"/>
        <end position="224"/>
    </location>
</feature>
<comment type="subcellular location">
    <subcellularLocation>
        <location evidence="1">Membrane</location>
        <topology evidence="1">Multi-pass membrane protein</topology>
    </subcellularLocation>
</comment>
<protein>
    <recommendedName>
        <fullName evidence="8">Rhodopsin domain-containing protein</fullName>
    </recommendedName>
</protein>
<keyword evidence="3 7" id="KW-1133">Transmembrane helix</keyword>
<proteinExistence type="inferred from homology"/>
<dbReference type="STRING" id="1460663.A0A177C525"/>
<feature type="domain" description="Rhodopsin" evidence="8">
    <location>
        <begin position="30"/>
        <end position="268"/>
    </location>
</feature>
<dbReference type="InParanoid" id="A0A177C525"/>
<dbReference type="EMBL" id="KV441556">
    <property type="protein sequence ID" value="OAG01992.1"/>
    <property type="molecule type" value="Genomic_DNA"/>
</dbReference>
<accession>A0A177C525</accession>
<evidence type="ECO:0000313" key="10">
    <source>
        <dbReference type="Proteomes" id="UP000077069"/>
    </source>
</evidence>
<feature type="region of interest" description="Disordered" evidence="6">
    <location>
        <begin position="311"/>
        <end position="333"/>
    </location>
</feature>
<evidence type="ECO:0000256" key="2">
    <source>
        <dbReference type="ARBA" id="ARBA00022692"/>
    </source>
</evidence>
<feature type="compositionally biased region" description="Basic and acidic residues" evidence="6">
    <location>
        <begin position="316"/>
        <end position="333"/>
    </location>
</feature>
<evidence type="ECO:0000313" key="9">
    <source>
        <dbReference type="EMBL" id="OAG01992.1"/>
    </source>
</evidence>